<dbReference type="EMBL" id="VLLB01000005">
    <property type="protein sequence ID" value="TWI64498.1"/>
    <property type="molecule type" value="Genomic_DNA"/>
</dbReference>
<dbReference type="InterPro" id="IPR010920">
    <property type="entry name" value="LSM_dom_sf"/>
</dbReference>
<dbReference type="AlphaFoldDB" id="A0A562R613"/>
<dbReference type="SUPFAM" id="SSF82689">
    <property type="entry name" value="Mechanosensitive channel protein MscS (YggB), C-terminal domain"/>
    <property type="match status" value="1"/>
</dbReference>
<keyword evidence="11" id="KW-1185">Reference proteome</keyword>
<dbReference type="InterPro" id="IPR049278">
    <property type="entry name" value="MS_channel_C"/>
</dbReference>
<name>A0A562R613_9BURK</name>
<organism evidence="10 11">
    <name type="scientific">Pseudoduganella lurida</name>
    <dbReference type="NCBI Taxonomy" id="1036180"/>
    <lineage>
        <taxon>Bacteria</taxon>
        <taxon>Pseudomonadati</taxon>
        <taxon>Pseudomonadota</taxon>
        <taxon>Betaproteobacteria</taxon>
        <taxon>Burkholderiales</taxon>
        <taxon>Oxalobacteraceae</taxon>
        <taxon>Telluria group</taxon>
        <taxon>Pseudoduganella</taxon>
    </lineage>
</organism>
<dbReference type="OrthoDB" id="9809206at2"/>
<dbReference type="Gene3D" id="3.30.70.100">
    <property type="match status" value="1"/>
</dbReference>
<dbReference type="InterPro" id="IPR006685">
    <property type="entry name" value="MscS_channel_2nd"/>
</dbReference>
<evidence type="ECO:0000259" key="9">
    <source>
        <dbReference type="Pfam" id="PF21082"/>
    </source>
</evidence>
<comment type="caution">
    <text evidence="10">The sequence shown here is derived from an EMBL/GenBank/DDBJ whole genome shotgun (WGS) entry which is preliminary data.</text>
</comment>
<evidence type="ECO:0000313" key="11">
    <source>
        <dbReference type="Proteomes" id="UP000318431"/>
    </source>
</evidence>
<evidence type="ECO:0000256" key="3">
    <source>
        <dbReference type="ARBA" id="ARBA00022475"/>
    </source>
</evidence>
<dbReference type="Gene3D" id="2.30.30.60">
    <property type="match status" value="1"/>
</dbReference>
<evidence type="ECO:0000256" key="7">
    <source>
        <dbReference type="SAM" id="Phobius"/>
    </source>
</evidence>
<evidence type="ECO:0000313" key="10">
    <source>
        <dbReference type="EMBL" id="TWI64498.1"/>
    </source>
</evidence>
<keyword evidence="3" id="KW-1003">Cell membrane</keyword>
<feature type="transmembrane region" description="Helical" evidence="7">
    <location>
        <begin position="135"/>
        <end position="152"/>
    </location>
</feature>
<gene>
    <name evidence="10" type="ORF">IP91_03271</name>
</gene>
<evidence type="ECO:0000256" key="5">
    <source>
        <dbReference type="ARBA" id="ARBA00022989"/>
    </source>
</evidence>
<proteinExistence type="inferred from homology"/>
<keyword evidence="5 7" id="KW-1133">Transmembrane helix</keyword>
<dbReference type="Gene3D" id="1.10.287.1260">
    <property type="match status" value="1"/>
</dbReference>
<evidence type="ECO:0000256" key="4">
    <source>
        <dbReference type="ARBA" id="ARBA00022692"/>
    </source>
</evidence>
<dbReference type="InterPro" id="IPR011014">
    <property type="entry name" value="MscS_channel_TM-2"/>
</dbReference>
<evidence type="ECO:0000256" key="6">
    <source>
        <dbReference type="ARBA" id="ARBA00023136"/>
    </source>
</evidence>
<dbReference type="SUPFAM" id="SSF82861">
    <property type="entry name" value="Mechanosensitive channel protein MscS (YggB), transmembrane region"/>
    <property type="match status" value="1"/>
</dbReference>
<comment type="similarity">
    <text evidence="2">Belongs to the MscS (TC 1.A.23) family.</text>
</comment>
<dbReference type="Proteomes" id="UP000318431">
    <property type="component" value="Unassembled WGS sequence"/>
</dbReference>
<dbReference type="GO" id="GO:0008381">
    <property type="term" value="F:mechanosensitive monoatomic ion channel activity"/>
    <property type="evidence" value="ECO:0007669"/>
    <property type="project" value="UniProtKB-ARBA"/>
</dbReference>
<evidence type="ECO:0000259" key="8">
    <source>
        <dbReference type="Pfam" id="PF00924"/>
    </source>
</evidence>
<feature type="domain" description="Mechanosensitive ion channel MscS C-terminal" evidence="9">
    <location>
        <begin position="335"/>
        <end position="416"/>
    </location>
</feature>
<feature type="transmembrane region" description="Helical" evidence="7">
    <location>
        <begin position="61"/>
        <end position="82"/>
    </location>
</feature>
<feature type="domain" description="Mechanosensitive ion channel MscS" evidence="8">
    <location>
        <begin position="260"/>
        <end position="325"/>
    </location>
</feature>
<dbReference type="InterPro" id="IPR023408">
    <property type="entry name" value="MscS_beta-dom_sf"/>
</dbReference>
<comment type="subcellular location">
    <subcellularLocation>
        <location evidence="1">Cell membrane</location>
        <topology evidence="1">Multi-pass membrane protein</topology>
    </subcellularLocation>
</comment>
<reference evidence="10 11" key="1">
    <citation type="journal article" date="2015" name="Stand. Genomic Sci.">
        <title>Genomic Encyclopedia of Bacterial and Archaeal Type Strains, Phase III: the genomes of soil and plant-associated and newly described type strains.</title>
        <authorList>
            <person name="Whitman W.B."/>
            <person name="Woyke T."/>
            <person name="Klenk H.P."/>
            <person name="Zhou Y."/>
            <person name="Lilburn T.G."/>
            <person name="Beck B.J."/>
            <person name="De Vos P."/>
            <person name="Vandamme P."/>
            <person name="Eisen J.A."/>
            <person name="Garrity G."/>
            <person name="Hugenholtz P."/>
            <person name="Kyrpides N.C."/>
        </authorList>
    </citation>
    <scope>NUCLEOTIDE SEQUENCE [LARGE SCALE GENOMIC DNA]</scope>
    <source>
        <strain evidence="10 11">CGMCC 1.10822</strain>
    </source>
</reference>
<sequence>MKQIPLSALLNDLLGDLRDPGLLWQLGALVLCIVLGWGISRLLRAQLARRQAAGQGAAARFGVESFGRVIGPLAIVCLLAIAQEVLRRWYHVNLLKVALPIFGSLAVIRFVFYLLRRVFARRGEVGAAMLTFEKIFQVIVWAVVVLYITGFWDDIYHYLDSIVIRLGKNKVTAAEIGQGIVSVVITLVLAMWAGAALEERLMTVDTLNSNLRVVLARVGRALLIIVAILFSLNMVGIDLTVLSVFGGALGVGLGFGLQKIASNYVSGFIILLDRSLAIGDMITVDKYTGRVARINTRYTVLQGLDGVEAIVPNEMLVSGAVQNTTLSNKQVWIGTKVSVSYDTDLDFVLKLLEDATAAVPRVLQEKPPGATLLSFGADGLELQVGFWIGDPENGRGGVTSDVNRAIWKALKDNRISVPFPQREMRIVGTLPIPEIPQNNP</sequence>
<keyword evidence="6 7" id="KW-0472">Membrane</keyword>
<protein>
    <submittedName>
        <fullName evidence="10">Mechanosensitive ion channel-like protein</fullName>
    </submittedName>
</protein>
<dbReference type="RefSeq" id="WP_145650142.1">
    <property type="nucleotide sequence ID" value="NZ_VLLB01000005.1"/>
</dbReference>
<dbReference type="Pfam" id="PF21082">
    <property type="entry name" value="MS_channel_3rd"/>
    <property type="match status" value="1"/>
</dbReference>
<dbReference type="PANTHER" id="PTHR30347:SF1">
    <property type="entry name" value="MECHANOSENSITIVE CHANNEL MSCK"/>
    <property type="match status" value="1"/>
</dbReference>
<dbReference type="InterPro" id="IPR011066">
    <property type="entry name" value="MscS_channel_C_sf"/>
</dbReference>
<dbReference type="GO" id="GO:0005886">
    <property type="term" value="C:plasma membrane"/>
    <property type="evidence" value="ECO:0007669"/>
    <property type="project" value="UniProtKB-SubCell"/>
</dbReference>
<feature type="transmembrane region" description="Helical" evidence="7">
    <location>
        <begin position="94"/>
        <end position="115"/>
    </location>
</feature>
<dbReference type="Pfam" id="PF00924">
    <property type="entry name" value="MS_channel_2nd"/>
    <property type="match status" value="1"/>
</dbReference>
<evidence type="ECO:0000256" key="1">
    <source>
        <dbReference type="ARBA" id="ARBA00004651"/>
    </source>
</evidence>
<feature type="transmembrane region" description="Helical" evidence="7">
    <location>
        <begin position="22"/>
        <end position="40"/>
    </location>
</feature>
<feature type="transmembrane region" description="Helical" evidence="7">
    <location>
        <begin position="172"/>
        <end position="193"/>
    </location>
</feature>
<dbReference type="InterPro" id="IPR052702">
    <property type="entry name" value="MscS-like_channel"/>
</dbReference>
<dbReference type="SUPFAM" id="SSF50182">
    <property type="entry name" value="Sm-like ribonucleoproteins"/>
    <property type="match status" value="1"/>
</dbReference>
<evidence type="ECO:0000256" key="2">
    <source>
        <dbReference type="ARBA" id="ARBA00008017"/>
    </source>
</evidence>
<feature type="transmembrane region" description="Helical" evidence="7">
    <location>
        <begin position="214"/>
        <end position="233"/>
    </location>
</feature>
<keyword evidence="4 7" id="KW-0812">Transmembrane</keyword>
<dbReference type="PANTHER" id="PTHR30347">
    <property type="entry name" value="POTASSIUM CHANNEL RELATED"/>
    <property type="match status" value="1"/>
</dbReference>
<accession>A0A562R613</accession>